<sequence length="115" mass="12962">MGIVHIVMFSFKPLVPPEEIEGTCQRLLGLKDKCVHPNTKQPYIKSAMGGTDTSSEQLQDGITHVFVCEFENAEDRAYYLNEDPTYAAFCKNVEGIIEKKQVVDFCPGQFTTRAR</sequence>
<protein>
    <submittedName>
        <fullName evidence="3">Stress responsive A/B barrel domain protein</fullName>
    </submittedName>
</protein>
<comment type="subunit">
    <text evidence="1">Homodimer.</text>
</comment>
<dbReference type="AlphaFoldDB" id="A0AA39YD81"/>
<dbReference type="Proteomes" id="UP001174936">
    <property type="component" value="Unassembled WGS sequence"/>
</dbReference>
<accession>A0AA39YD81</accession>
<dbReference type="InterPro" id="IPR011008">
    <property type="entry name" value="Dimeric_a/b-barrel"/>
</dbReference>
<dbReference type="PANTHER" id="PTHR33178:SF10">
    <property type="entry name" value="STRESS-RESPONSE A_B BARREL DOMAIN-CONTAINING PROTEIN"/>
    <property type="match status" value="1"/>
</dbReference>
<dbReference type="InterPro" id="IPR013097">
    <property type="entry name" value="Dabb"/>
</dbReference>
<dbReference type="PROSITE" id="PS51502">
    <property type="entry name" value="S_R_A_B_BARREL"/>
    <property type="match status" value="1"/>
</dbReference>
<evidence type="ECO:0000256" key="1">
    <source>
        <dbReference type="ARBA" id="ARBA00011738"/>
    </source>
</evidence>
<gene>
    <name evidence="3" type="ORF">B0T16DRAFT_409886</name>
</gene>
<evidence type="ECO:0000259" key="2">
    <source>
        <dbReference type="PROSITE" id="PS51502"/>
    </source>
</evidence>
<dbReference type="SMART" id="SM00886">
    <property type="entry name" value="Dabb"/>
    <property type="match status" value="1"/>
</dbReference>
<proteinExistence type="predicted"/>
<dbReference type="PANTHER" id="PTHR33178">
    <property type="match status" value="1"/>
</dbReference>
<dbReference type="Pfam" id="PF07876">
    <property type="entry name" value="Dabb"/>
    <property type="match status" value="1"/>
</dbReference>
<dbReference type="SUPFAM" id="SSF54909">
    <property type="entry name" value="Dimeric alpha+beta barrel"/>
    <property type="match status" value="1"/>
</dbReference>
<reference evidence="3" key="1">
    <citation type="submission" date="2023-06" db="EMBL/GenBank/DDBJ databases">
        <title>Genome-scale phylogeny and comparative genomics of the fungal order Sordariales.</title>
        <authorList>
            <consortium name="Lawrence Berkeley National Laboratory"/>
            <person name="Hensen N."/>
            <person name="Bonometti L."/>
            <person name="Westerberg I."/>
            <person name="Brannstrom I.O."/>
            <person name="Guillou S."/>
            <person name="Cros-Aarteil S."/>
            <person name="Calhoun S."/>
            <person name="Haridas S."/>
            <person name="Kuo A."/>
            <person name="Mondo S."/>
            <person name="Pangilinan J."/>
            <person name="Riley R."/>
            <person name="Labutti K."/>
            <person name="Andreopoulos B."/>
            <person name="Lipzen A."/>
            <person name="Chen C."/>
            <person name="Yanf M."/>
            <person name="Daum C."/>
            <person name="Ng V."/>
            <person name="Clum A."/>
            <person name="Steindorff A."/>
            <person name="Ohm R."/>
            <person name="Martin F."/>
            <person name="Silar P."/>
            <person name="Natvig D."/>
            <person name="Lalanne C."/>
            <person name="Gautier V."/>
            <person name="Ament-Velasquez S.L."/>
            <person name="Kruys A."/>
            <person name="Hutchinson M.I."/>
            <person name="Powell A.J."/>
            <person name="Barry K."/>
            <person name="Miller A.N."/>
            <person name="Grigoriev I.V."/>
            <person name="Debuchy R."/>
            <person name="Gladieux P."/>
            <person name="Thoren M.H."/>
            <person name="Johannesson H."/>
        </authorList>
    </citation>
    <scope>NUCLEOTIDE SEQUENCE</scope>
    <source>
        <strain evidence="3">SMH2532-1</strain>
    </source>
</reference>
<dbReference type="EMBL" id="JAULSV010000003">
    <property type="protein sequence ID" value="KAK0649346.1"/>
    <property type="molecule type" value="Genomic_DNA"/>
</dbReference>
<comment type="caution">
    <text evidence="3">The sequence shown here is derived from an EMBL/GenBank/DDBJ whole genome shotgun (WGS) entry which is preliminary data.</text>
</comment>
<evidence type="ECO:0000313" key="3">
    <source>
        <dbReference type="EMBL" id="KAK0649346.1"/>
    </source>
</evidence>
<dbReference type="InterPro" id="IPR044662">
    <property type="entry name" value="HS1/DABB1-like"/>
</dbReference>
<organism evidence="3 4">
    <name type="scientific">Cercophora newfieldiana</name>
    <dbReference type="NCBI Taxonomy" id="92897"/>
    <lineage>
        <taxon>Eukaryota</taxon>
        <taxon>Fungi</taxon>
        <taxon>Dikarya</taxon>
        <taxon>Ascomycota</taxon>
        <taxon>Pezizomycotina</taxon>
        <taxon>Sordariomycetes</taxon>
        <taxon>Sordariomycetidae</taxon>
        <taxon>Sordariales</taxon>
        <taxon>Lasiosphaeriaceae</taxon>
        <taxon>Cercophora</taxon>
    </lineage>
</organism>
<keyword evidence="4" id="KW-1185">Reference proteome</keyword>
<feature type="domain" description="Stress-response A/B barrel" evidence="2">
    <location>
        <begin position="3"/>
        <end position="105"/>
    </location>
</feature>
<evidence type="ECO:0000313" key="4">
    <source>
        <dbReference type="Proteomes" id="UP001174936"/>
    </source>
</evidence>
<dbReference type="Gene3D" id="3.30.70.100">
    <property type="match status" value="1"/>
</dbReference>
<name>A0AA39YD81_9PEZI</name>